<keyword evidence="1" id="KW-0500">Molybdenum</keyword>
<evidence type="ECO:0000313" key="4">
    <source>
        <dbReference type="Proteomes" id="UP000191931"/>
    </source>
</evidence>
<protein>
    <recommendedName>
        <fullName evidence="1">Molybdopterin molybdenumtransferase</fullName>
        <ecNumber evidence="1">2.10.1.1</ecNumber>
    </recommendedName>
</protein>
<evidence type="ECO:0000256" key="1">
    <source>
        <dbReference type="RuleBase" id="RU365090"/>
    </source>
</evidence>
<dbReference type="GO" id="GO:0016779">
    <property type="term" value="F:nucleotidyltransferase activity"/>
    <property type="evidence" value="ECO:0007669"/>
    <property type="project" value="UniProtKB-KW"/>
</dbReference>
<feature type="domain" description="MoaB/Mog" evidence="2">
    <location>
        <begin position="177"/>
        <end position="309"/>
    </location>
</feature>
<dbReference type="GO" id="GO:0061599">
    <property type="term" value="F:molybdopterin molybdotransferase activity"/>
    <property type="evidence" value="ECO:0007669"/>
    <property type="project" value="UniProtKB-UniRule"/>
</dbReference>
<dbReference type="InterPro" id="IPR038987">
    <property type="entry name" value="MoeA-like"/>
</dbReference>
<dbReference type="SMART" id="SM00852">
    <property type="entry name" value="MoCF_biosynth"/>
    <property type="match status" value="1"/>
</dbReference>
<dbReference type="AlphaFoldDB" id="A0A1W1HJA4"/>
<evidence type="ECO:0000313" key="3">
    <source>
        <dbReference type="EMBL" id="SLM32581.1"/>
    </source>
</evidence>
<dbReference type="GO" id="GO:0046872">
    <property type="term" value="F:metal ion binding"/>
    <property type="evidence" value="ECO:0007669"/>
    <property type="project" value="UniProtKB-UniRule"/>
</dbReference>
<dbReference type="EMBL" id="FWEV01000321">
    <property type="protein sequence ID" value="SLM32581.1"/>
    <property type="molecule type" value="Genomic_DNA"/>
</dbReference>
<dbReference type="PANTHER" id="PTHR10192">
    <property type="entry name" value="MOLYBDOPTERIN BIOSYNTHESIS PROTEIN"/>
    <property type="match status" value="1"/>
</dbReference>
<dbReference type="Pfam" id="PF00994">
    <property type="entry name" value="MoCF_biosynth"/>
    <property type="match status" value="1"/>
</dbReference>
<comment type="pathway">
    <text evidence="1">Cofactor biosynthesis; molybdopterin biosynthesis.</text>
</comment>
<dbReference type="InterPro" id="IPR036425">
    <property type="entry name" value="MoaB/Mog-like_dom_sf"/>
</dbReference>
<dbReference type="GO" id="GO:0006777">
    <property type="term" value="P:Mo-molybdopterin cofactor biosynthetic process"/>
    <property type="evidence" value="ECO:0007669"/>
    <property type="project" value="UniProtKB-UniRule"/>
</dbReference>
<keyword evidence="1 3" id="KW-0808">Transferase</keyword>
<keyword evidence="1" id="KW-0479">Metal-binding</keyword>
<dbReference type="OrthoDB" id="9767940at2"/>
<keyword evidence="1" id="KW-0460">Magnesium</keyword>
<dbReference type="UniPathway" id="UPA00344"/>
<accession>A0A1W1HJA4</accession>
<keyword evidence="1" id="KW-0501">Molybdenum cofactor biosynthesis</keyword>
<dbReference type="GO" id="GO:0005829">
    <property type="term" value="C:cytosol"/>
    <property type="evidence" value="ECO:0007669"/>
    <property type="project" value="TreeGrafter"/>
</dbReference>
<dbReference type="EC" id="2.10.1.1" evidence="1"/>
<organism evidence="3 4">
    <name type="scientific">Desulfamplus magnetovallimortis</name>
    <dbReference type="NCBI Taxonomy" id="1246637"/>
    <lineage>
        <taxon>Bacteria</taxon>
        <taxon>Pseudomonadati</taxon>
        <taxon>Thermodesulfobacteriota</taxon>
        <taxon>Desulfobacteria</taxon>
        <taxon>Desulfobacterales</taxon>
        <taxon>Desulfobacteraceae</taxon>
        <taxon>Desulfamplus</taxon>
    </lineage>
</organism>
<gene>
    <name evidence="3" type="ORF">MTBBW1_760045</name>
</gene>
<evidence type="ECO:0000259" key="2">
    <source>
        <dbReference type="SMART" id="SM00852"/>
    </source>
</evidence>
<name>A0A1W1HJA4_9BACT</name>
<dbReference type="Gene3D" id="3.40.980.10">
    <property type="entry name" value="MoaB/Mog-like domain"/>
    <property type="match status" value="1"/>
</dbReference>
<proteinExistence type="inferred from homology"/>
<dbReference type="STRING" id="1246637.MTBBW1_760045"/>
<sequence>MIQIVNIEDAVGYPLAHDITEIRAGEFKGPAFQKGHMLTCRDLDHLRRLGKDHLYIISPETGEMHEDDAAEVIANALCGEGVSWDEAPREGKISIKATCDGLLKVDVDVLNSFNGFGDVMCATRHSNTIVKKGDQVAATRAIPLLIAKNIVDSAVAVANSSRESVLQVKPMFKARAGVLITGSEVYYGRIEDKFESVIRKKVTALKGEVMDVAFLPDDDTMIAEAALRMVEKGVNVLITTGGMSVDPDDRTRFALKQAGATNILYGSPVLPGAMFMVSALKGVPVLGIPACGLFAKTTMFDLIYPRILAGDKITRADIAATGHGGLCLKCRQCTFPDCAFGK</sequence>
<dbReference type="CDD" id="cd03522">
    <property type="entry name" value="MoeA_like"/>
    <property type="match status" value="1"/>
</dbReference>
<reference evidence="3 4" key="1">
    <citation type="submission" date="2017-03" db="EMBL/GenBank/DDBJ databases">
        <authorList>
            <person name="Afonso C.L."/>
            <person name="Miller P.J."/>
            <person name="Scott M.A."/>
            <person name="Spackman E."/>
            <person name="Goraichik I."/>
            <person name="Dimitrov K.M."/>
            <person name="Suarez D.L."/>
            <person name="Swayne D.E."/>
        </authorList>
    </citation>
    <scope>NUCLEOTIDE SEQUENCE [LARGE SCALE GENOMIC DNA]</scope>
    <source>
        <strain evidence="3">PRJEB14757</strain>
    </source>
</reference>
<comment type="catalytic activity">
    <reaction evidence="1">
        <text>adenylyl-molybdopterin + molybdate = Mo-molybdopterin + AMP + H(+)</text>
        <dbReference type="Rhea" id="RHEA:35047"/>
        <dbReference type="ChEBI" id="CHEBI:15378"/>
        <dbReference type="ChEBI" id="CHEBI:36264"/>
        <dbReference type="ChEBI" id="CHEBI:62727"/>
        <dbReference type="ChEBI" id="CHEBI:71302"/>
        <dbReference type="ChEBI" id="CHEBI:456215"/>
    </reaction>
</comment>
<keyword evidence="4" id="KW-1185">Reference proteome</keyword>
<dbReference type="InterPro" id="IPR001453">
    <property type="entry name" value="MoaB/Mog_dom"/>
</dbReference>
<dbReference type="Proteomes" id="UP000191931">
    <property type="component" value="Unassembled WGS sequence"/>
</dbReference>
<keyword evidence="3" id="KW-0548">Nucleotidyltransferase</keyword>
<dbReference type="PANTHER" id="PTHR10192:SF28">
    <property type="entry name" value="MOLYBDOPTERIN MOLYBDENUMTRANSFERASE"/>
    <property type="match status" value="1"/>
</dbReference>
<dbReference type="SUPFAM" id="SSF53218">
    <property type="entry name" value="Molybdenum cofactor biosynthesis proteins"/>
    <property type="match status" value="1"/>
</dbReference>
<comment type="function">
    <text evidence="1">Catalyzes the insertion of molybdate into adenylated molybdopterin with the concomitant release of AMP.</text>
</comment>
<comment type="cofactor">
    <cofactor evidence="1">
        <name>Mg(2+)</name>
        <dbReference type="ChEBI" id="CHEBI:18420"/>
    </cofactor>
</comment>
<comment type="similarity">
    <text evidence="1">Belongs to the MoeA family.</text>
</comment>